<sequence>MELFIISTQFIADSAIDVLPIAIFLFAFQRLVIGETPTNWKQILVGFLFVVVGLGFFLEGLEQTLFPLGRLMAQQLTDPAFLYASAGKAVTALVWQDYYWVYWFALAIGFSTSLAEPAVIAVSMKANAVSGGAIGVWSLRVAIGIGVGVGVSLGCFRIITGLPLHYFIAAAYLVVIVQTAIAPKLIVPLAYDSGGVATSTVTVLLITALGLGLSEAVPGRSPLLDGFGLVAFACLFPIISVLAYGQLAVLKERVSESEMDSRNPKEEEDNAL</sequence>
<organism evidence="2">
    <name type="scientific">uncultured Woeseiaceae bacterium</name>
    <dbReference type="NCBI Taxonomy" id="1983305"/>
    <lineage>
        <taxon>Bacteria</taxon>
        <taxon>Pseudomonadati</taxon>
        <taxon>Pseudomonadota</taxon>
        <taxon>Gammaproteobacteria</taxon>
        <taxon>Woeseiales</taxon>
        <taxon>Woeseiaceae</taxon>
        <taxon>environmental samples</taxon>
    </lineage>
</organism>
<reference evidence="2" key="1">
    <citation type="submission" date="2019-07" db="EMBL/GenBank/DDBJ databases">
        <authorList>
            <person name="Weber M."/>
            <person name="Kostadinov I."/>
            <person name="Kostadinov D I."/>
        </authorList>
    </citation>
    <scope>NUCLEOTIDE SEQUENCE</scope>
    <source>
        <strain evidence="2">Gfbio:sag-sample-m06:053724c1-46a9-4a36-b237-ea2bf867836b</strain>
    </source>
</reference>
<keyword evidence="1" id="KW-1133">Transmembrane helix</keyword>
<dbReference type="Pfam" id="PF07556">
    <property type="entry name" value="DUF1538"/>
    <property type="match status" value="1"/>
</dbReference>
<evidence type="ECO:0000256" key="1">
    <source>
        <dbReference type="SAM" id="Phobius"/>
    </source>
</evidence>
<dbReference type="AlphaFoldDB" id="A0A7D9D232"/>
<protein>
    <recommendedName>
        <fullName evidence="3">DUF1538 domain-containing protein</fullName>
    </recommendedName>
</protein>
<keyword evidence="1" id="KW-0472">Membrane</keyword>
<feature type="transmembrane region" description="Helical" evidence="1">
    <location>
        <begin position="226"/>
        <end position="250"/>
    </location>
</feature>
<gene>
    <name evidence="2" type="ORF">JTBM06_V1_180012</name>
</gene>
<feature type="transmembrane region" description="Helical" evidence="1">
    <location>
        <begin position="165"/>
        <end position="187"/>
    </location>
</feature>
<feature type="transmembrane region" description="Helical" evidence="1">
    <location>
        <begin position="100"/>
        <end position="122"/>
    </location>
</feature>
<name>A0A7D9D232_9GAMM</name>
<dbReference type="EMBL" id="LR633967">
    <property type="protein sequence ID" value="VUX55949.1"/>
    <property type="molecule type" value="Genomic_DNA"/>
</dbReference>
<evidence type="ECO:0008006" key="3">
    <source>
        <dbReference type="Google" id="ProtNLM"/>
    </source>
</evidence>
<keyword evidence="1" id="KW-0812">Transmembrane</keyword>
<feature type="transmembrane region" description="Helical" evidence="1">
    <location>
        <begin position="6"/>
        <end position="28"/>
    </location>
</feature>
<feature type="transmembrane region" description="Helical" evidence="1">
    <location>
        <begin position="194"/>
        <end position="214"/>
    </location>
</feature>
<evidence type="ECO:0000313" key="2">
    <source>
        <dbReference type="EMBL" id="VUX55949.1"/>
    </source>
</evidence>
<feature type="transmembrane region" description="Helical" evidence="1">
    <location>
        <begin position="134"/>
        <end position="159"/>
    </location>
</feature>
<feature type="transmembrane region" description="Helical" evidence="1">
    <location>
        <begin position="40"/>
        <end position="58"/>
    </location>
</feature>
<proteinExistence type="predicted"/>
<accession>A0A7D9D232</accession>
<dbReference type="InterPro" id="IPR011435">
    <property type="entry name" value="UmpAB"/>
</dbReference>